<dbReference type="PANTHER" id="PTHR11533">
    <property type="entry name" value="PROTEASE M1 ZINC METALLOPROTEASE"/>
    <property type="match status" value="1"/>
</dbReference>
<dbReference type="GO" id="GO:0008270">
    <property type="term" value="F:zinc ion binding"/>
    <property type="evidence" value="ECO:0007669"/>
    <property type="project" value="TreeGrafter"/>
</dbReference>
<feature type="domain" description="Aminopeptidase N-like N-terminal" evidence="1">
    <location>
        <begin position="107"/>
        <end position="206"/>
    </location>
</feature>
<dbReference type="InterPro" id="IPR042097">
    <property type="entry name" value="Aminopeptidase_N-like_N_sf"/>
</dbReference>
<accession>A0A8C4QR89</accession>
<dbReference type="Pfam" id="PF17900">
    <property type="entry name" value="Peptidase_M1_N"/>
    <property type="match status" value="1"/>
</dbReference>
<dbReference type="Ensembl" id="ENSEBUT00000018837.1">
    <property type="protein sequence ID" value="ENSEBUP00000018261.1"/>
    <property type="gene ID" value="ENSEBUG00000011401.1"/>
</dbReference>
<organism evidence="2 3">
    <name type="scientific">Eptatretus burgeri</name>
    <name type="common">Inshore hagfish</name>
    <dbReference type="NCBI Taxonomy" id="7764"/>
    <lineage>
        <taxon>Eukaryota</taxon>
        <taxon>Metazoa</taxon>
        <taxon>Chordata</taxon>
        <taxon>Craniata</taxon>
        <taxon>Vertebrata</taxon>
        <taxon>Cyclostomata</taxon>
        <taxon>Myxini</taxon>
        <taxon>Myxiniformes</taxon>
        <taxon>Myxinidae</taxon>
        <taxon>Eptatretinae</taxon>
        <taxon>Eptatretus</taxon>
    </lineage>
</organism>
<dbReference type="GO" id="GO:0006508">
    <property type="term" value="P:proteolysis"/>
    <property type="evidence" value="ECO:0007669"/>
    <property type="project" value="TreeGrafter"/>
</dbReference>
<dbReference type="InterPro" id="IPR045357">
    <property type="entry name" value="Aminopeptidase_N-like_N"/>
</dbReference>
<keyword evidence="3" id="KW-1185">Reference proteome</keyword>
<evidence type="ECO:0000259" key="1">
    <source>
        <dbReference type="Pfam" id="PF17900"/>
    </source>
</evidence>
<dbReference type="GO" id="GO:0070006">
    <property type="term" value="F:metalloaminopeptidase activity"/>
    <property type="evidence" value="ECO:0007669"/>
    <property type="project" value="TreeGrafter"/>
</dbReference>
<dbReference type="GeneTree" id="ENSGT00940000155246"/>
<dbReference type="Proteomes" id="UP000694388">
    <property type="component" value="Unplaced"/>
</dbReference>
<dbReference type="GO" id="GO:0016020">
    <property type="term" value="C:membrane"/>
    <property type="evidence" value="ECO:0007669"/>
    <property type="project" value="TreeGrafter"/>
</dbReference>
<dbReference type="GO" id="GO:0042277">
    <property type="term" value="F:peptide binding"/>
    <property type="evidence" value="ECO:0007669"/>
    <property type="project" value="TreeGrafter"/>
</dbReference>
<evidence type="ECO:0000313" key="3">
    <source>
        <dbReference type="Proteomes" id="UP000694388"/>
    </source>
</evidence>
<reference evidence="2" key="1">
    <citation type="submission" date="2025-08" db="UniProtKB">
        <authorList>
            <consortium name="Ensembl"/>
        </authorList>
    </citation>
    <scope>IDENTIFICATION</scope>
</reference>
<proteinExistence type="predicted"/>
<evidence type="ECO:0000313" key="2">
    <source>
        <dbReference type="Ensembl" id="ENSEBUP00000018261.1"/>
    </source>
</evidence>
<reference evidence="2" key="2">
    <citation type="submission" date="2025-09" db="UniProtKB">
        <authorList>
            <consortium name="Ensembl"/>
        </authorList>
    </citation>
    <scope>IDENTIFICATION</scope>
</reference>
<sequence length="207" mass="23344">MPVGAVRRFKRFDVIIYYLFPVLRVNSRDPTARSATTAIPALRGSRRLHSATTSRLFTRTLTSGVRVPHSLSVTRRGRRDADWTRKKSAAAMPEKARPFERLPRDVQPRRYSLVLKPDLVDFTFEGREEIALEVKHATGHVVMNCADIDILTASFIPESGKEINATGFNYQNEDEKVTLSFPSPLELGEGKLRIEFVGELNDKMKGG</sequence>
<dbReference type="GO" id="GO:0005615">
    <property type="term" value="C:extracellular space"/>
    <property type="evidence" value="ECO:0007669"/>
    <property type="project" value="TreeGrafter"/>
</dbReference>
<dbReference type="PANTHER" id="PTHR11533:SF174">
    <property type="entry name" value="PUROMYCIN-SENSITIVE AMINOPEPTIDASE-RELATED"/>
    <property type="match status" value="1"/>
</dbReference>
<protein>
    <recommendedName>
        <fullName evidence="1">Aminopeptidase N-like N-terminal domain-containing protein</fullName>
    </recommendedName>
</protein>
<dbReference type="InterPro" id="IPR050344">
    <property type="entry name" value="Peptidase_M1_aminopeptidases"/>
</dbReference>
<dbReference type="Gene3D" id="2.60.40.1730">
    <property type="entry name" value="tricorn interacting facor f3 domain"/>
    <property type="match status" value="1"/>
</dbReference>
<dbReference type="AlphaFoldDB" id="A0A8C4QR89"/>
<dbReference type="GO" id="GO:0043171">
    <property type="term" value="P:peptide catabolic process"/>
    <property type="evidence" value="ECO:0007669"/>
    <property type="project" value="TreeGrafter"/>
</dbReference>
<dbReference type="SUPFAM" id="SSF63737">
    <property type="entry name" value="Leukotriene A4 hydrolase N-terminal domain"/>
    <property type="match status" value="1"/>
</dbReference>
<dbReference type="GO" id="GO:0005737">
    <property type="term" value="C:cytoplasm"/>
    <property type="evidence" value="ECO:0007669"/>
    <property type="project" value="TreeGrafter"/>
</dbReference>
<name>A0A8C4QR89_EPTBU</name>